<evidence type="ECO:0000256" key="1">
    <source>
        <dbReference type="SAM" id="MobiDB-lite"/>
    </source>
</evidence>
<evidence type="ECO:0000313" key="3">
    <source>
        <dbReference type="Proteomes" id="UP000256900"/>
    </source>
</evidence>
<accession>A0A3D9Z3M3</accession>
<evidence type="ECO:0008006" key="4">
    <source>
        <dbReference type="Google" id="ProtNLM"/>
    </source>
</evidence>
<dbReference type="RefSeq" id="WP_245411087.1">
    <property type="nucleotide sequence ID" value="NZ_CP025086.1"/>
</dbReference>
<evidence type="ECO:0000313" key="2">
    <source>
        <dbReference type="EMBL" id="REF88810.1"/>
    </source>
</evidence>
<organism evidence="2 3">
    <name type="scientific">Methylovirgula ligni</name>
    <dbReference type="NCBI Taxonomy" id="569860"/>
    <lineage>
        <taxon>Bacteria</taxon>
        <taxon>Pseudomonadati</taxon>
        <taxon>Pseudomonadota</taxon>
        <taxon>Alphaproteobacteria</taxon>
        <taxon>Hyphomicrobiales</taxon>
        <taxon>Beijerinckiaceae</taxon>
        <taxon>Methylovirgula</taxon>
    </lineage>
</organism>
<comment type="caution">
    <text evidence="2">The sequence shown here is derived from an EMBL/GenBank/DDBJ whole genome shotgun (WGS) entry which is preliminary data.</text>
</comment>
<feature type="region of interest" description="Disordered" evidence="1">
    <location>
        <begin position="108"/>
        <end position="132"/>
    </location>
</feature>
<gene>
    <name evidence="2" type="ORF">DES32_0018</name>
</gene>
<protein>
    <recommendedName>
        <fullName evidence="4">DUF2946 domain-containing protein</fullName>
    </recommendedName>
</protein>
<proteinExistence type="predicted"/>
<dbReference type="Proteomes" id="UP000256900">
    <property type="component" value="Unassembled WGS sequence"/>
</dbReference>
<dbReference type="AlphaFoldDB" id="A0A3D9Z3M3"/>
<keyword evidence="3" id="KW-1185">Reference proteome</keyword>
<name>A0A3D9Z3M3_9HYPH</name>
<reference evidence="2 3" key="1">
    <citation type="submission" date="2018-08" db="EMBL/GenBank/DDBJ databases">
        <title>Genomic Encyclopedia of Type Strains, Phase IV (KMG-IV): sequencing the most valuable type-strain genomes for metagenomic binning, comparative biology and taxonomic classification.</title>
        <authorList>
            <person name="Goeker M."/>
        </authorList>
    </citation>
    <scope>NUCLEOTIDE SEQUENCE [LARGE SCALE GENOMIC DNA]</scope>
    <source>
        <strain evidence="2 3">BW863</strain>
    </source>
</reference>
<sequence>MRRSLDWIAPFFLIALLGQFFASVTAGFAIARAPQADWPICASSSNVPQAPPDRGHHSQDCCAFYTQAHATFAPPASPQALAAAPSSIDMRASLWAYAATRAQPVGAAKARAPPRFSRDGSPHSAAASVHIA</sequence>
<dbReference type="EMBL" id="QUMO01000001">
    <property type="protein sequence ID" value="REF88810.1"/>
    <property type="molecule type" value="Genomic_DNA"/>
</dbReference>